<dbReference type="InterPro" id="IPR013785">
    <property type="entry name" value="Aldolase_TIM"/>
</dbReference>
<dbReference type="EMBL" id="FXTY01000001">
    <property type="protein sequence ID" value="SMP04575.1"/>
    <property type="molecule type" value="Genomic_DNA"/>
</dbReference>
<dbReference type="Proteomes" id="UP001157961">
    <property type="component" value="Unassembled WGS sequence"/>
</dbReference>
<organism evidence="7 8">
    <name type="scientific">Shimia sagamensis</name>
    <dbReference type="NCBI Taxonomy" id="1566352"/>
    <lineage>
        <taxon>Bacteria</taxon>
        <taxon>Pseudomonadati</taxon>
        <taxon>Pseudomonadota</taxon>
        <taxon>Alphaproteobacteria</taxon>
        <taxon>Rhodobacterales</taxon>
        <taxon>Roseobacteraceae</taxon>
    </lineage>
</organism>
<dbReference type="InterPro" id="IPR007260">
    <property type="entry name" value="NanE"/>
</dbReference>
<dbReference type="PANTHER" id="PTHR36204">
    <property type="entry name" value="N-ACETYLMANNOSAMINE-6-PHOSPHATE 2-EPIMERASE-RELATED"/>
    <property type="match status" value="1"/>
</dbReference>
<dbReference type="RefSeq" id="WP_283424315.1">
    <property type="nucleotide sequence ID" value="NZ_FXTY01000001.1"/>
</dbReference>
<dbReference type="HAMAP" id="MF_01235">
    <property type="entry name" value="ManNAc6P_epimer"/>
    <property type="match status" value="1"/>
</dbReference>
<keyword evidence="5 6" id="KW-0119">Carbohydrate metabolism</keyword>
<accession>A0ABY1NAB5</accession>
<sequence>MNELKQLQGGLVVSCQPVENGPMDRPDIILAMAQAAIAGGAVGVRVEGADNVAAVRAGLCFPIIGIVKRDLSDSPVRITPWVQDVVDLAKAGADVIAYDATDRVRPISAAEILGTILSHNCLAMADCATFADASAAATGGAQILGSTLSGYTAETETDSRGPDLKLVSDLRQLNRFVMAEGRYDTPQMARMALEAGADCVTVGTVLTRLEVNTAKFHEALRTRDDENGDTHSD</sequence>
<dbReference type="PANTHER" id="PTHR36204:SF1">
    <property type="entry name" value="N-ACETYLMANNOSAMINE-6-PHOSPHATE 2-EPIMERASE-RELATED"/>
    <property type="match status" value="1"/>
</dbReference>
<evidence type="ECO:0000256" key="5">
    <source>
        <dbReference type="ARBA" id="ARBA00023277"/>
    </source>
</evidence>
<comment type="similarity">
    <text evidence="6">Belongs to the NanE family.</text>
</comment>
<dbReference type="EC" id="5.1.3.9" evidence="6"/>
<reference evidence="7 8" key="1">
    <citation type="submission" date="2017-05" db="EMBL/GenBank/DDBJ databases">
        <authorList>
            <person name="Varghese N."/>
            <person name="Submissions S."/>
        </authorList>
    </citation>
    <scope>NUCLEOTIDE SEQUENCE [LARGE SCALE GENOMIC DNA]</scope>
    <source>
        <strain evidence="7 8">DSM 29734</strain>
    </source>
</reference>
<dbReference type="CDD" id="cd04729">
    <property type="entry name" value="NanE"/>
    <property type="match status" value="1"/>
</dbReference>
<gene>
    <name evidence="6" type="primary">nanE</name>
    <name evidence="7" type="ORF">SAMN06265373_101459</name>
</gene>
<evidence type="ECO:0000313" key="8">
    <source>
        <dbReference type="Proteomes" id="UP001157961"/>
    </source>
</evidence>
<dbReference type="Pfam" id="PF04131">
    <property type="entry name" value="NanE"/>
    <property type="match status" value="1"/>
</dbReference>
<evidence type="ECO:0000256" key="6">
    <source>
        <dbReference type="HAMAP-Rule" id="MF_01235"/>
    </source>
</evidence>
<dbReference type="Gene3D" id="3.20.20.70">
    <property type="entry name" value="Aldolase class I"/>
    <property type="match status" value="1"/>
</dbReference>
<comment type="pathway">
    <text evidence="3 6">Amino-sugar metabolism; N-acetylneuraminate degradation; D-fructose 6-phosphate from N-acetylneuraminate: step 3/5.</text>
</comment>
<comment type="function">
    <text evidence="2 6">Converts N-acetylmannosamine-6-phosphate (ManNAc-6-P) to N-acetylglucosamine-6-phosphate (GlcNAc-6-P).</text>
</comment>
<evidence type="ECO:0000256" key="4">
    <source>
        <dbReference type="ARBA" id="ARBA00023235"/>
    </source>
</evidence>
<dbReference type="SUPFAM" id="SSF51366">
    <property type="entry name" value="Ribulose-phoshate binding barrel"/>
    <property type="match status" value="1"/>
</dbReference>
<comment type="caution">
    <text evidence="7">The sequence shown here is derived from an EMBL/GenBank/DDBJ whole genome shotgun (WGS) entry which is preliminary data.</text>
</comment>
<dbReference type="InterPro" id="IPR011060">
    <property type="entry name" value="RibuloseP-bd_barrel"/>
</dbReference>
<keyword evidence="4 6" id="KW-0413">Isomerase</keyword>
<keyword evidence="8" id="KW-1185">Reference proteome</keyword>
<evidence type="ECO:0000256" key="2">
    <source>
        <dbReference type="ARBA" id="ARBA00002147"/>
    </source>
</evidence>
<dbReference type="NCBIfam" id="NF002231">
    <property type="entry name" value="PRK01130.1"/>
    <property type="match status" value="1"/>
</dbReference>
<evidence type="ECO:0000313" key="7">
    <source>
        <dbReference type="EMBL" id="SMP04575.1"/>
    </source>
</evidence>
<protein>
    <recommendedName>
        <fullName evidence="6">Putative N-acetylmannosamine-6-phosphate 2-epimerase</fullName>
        <ecNumber evidence="6">5.1.3.9</ecNumber>
    </recommendedName>
    <alternativeName>
        <fullName evidence="6">ManNAc-6-P epimerase</fullName>
    </alternativeName>
</protein>
<proteinExistence type="inferred from homology"/>
<comment type="catalytic activity">
    <reaction evidence="1 6">
        <text>an N-acyl-D-glucosamine 6-phosphate = an N-acyl-D-mannosamine 6-phosphate</text>
        <dbReference type="Rhea" id="RHEA:23932"/>
        <dbReference type="ChEBI" id="CHEBI:57599"/>
        <dbReference type="ChEBI" id="CHEBI:57666"/>
        <dbReference type="EC" id="5.1.3.9"/>
    </reaction>
</comment>
<evidence type="ECO:0000256" key="1">
    <source>
        <dbReference type="ARBA" id="ARBA00000056"/>
    </source>
</evidence>
<name>A0ABY1NAB5_9RHOB</name>
<evidence type="ECO:0000256" key="3">
    <source>
        <dbReference type="ARBA" id="ARBA00005081"/>
    </source>
</evidence>